<dbReference type="PANTHER" id="PTHR46470:SF2">
    <property type="entry name" value="GLYCERALDEHYDE 3-PHOSPHATE PHOSPHATASE"/>
    <property type="match status" value="1"/>
</dbReference>
<evidence type="ECO:0000256" key="3">
    <source>
        <dbReference type="ARBA" id="ARBA00022842"/>
    </source>
</evidence>
<keyword evidence="1" id="KW-0479">Metal-binding</keyword>
<name>A0A1M6BCM6_9FLAO</name>
<organism evidence="4 5">
    <name type="scientific">Aquimarina spongiae</name>
    <dbReference type="NCBI Taxonomy" id="570521"/>
    <lineage>
        <taxon>Bacteria</taxon>
        <taxon>Pseudomonadati</taxon>
        <taxon>Bacteroidota</taxon>
        <taxon>Flavobacteriia</taxon>
        <taxon>Flavobacteriales</taxon>
        <taxon>Flavobacteriaceae</taxon>
        <taxon>Aquimarina</taxon>
    </lineage>
</organism>
<dbReference type="STRING" id="570521.SAMN04488508_101747"/>
<keyword evidence="3" id="KW-0460">Magnesium</keyword>
<evidence type="ECO:0000313" key="5">
    <source>
        <dbReference type="Proteomes" id="UP000184432"/>
    </source>
</evidence>
<dbReference type="GO" id="GO:0016791">
    <property type="term" value="F:phosphatase activity"/>
    <property type="evidence" value="ECO:0007669"/>
    <property type="project" value="TreeGrafter"/>
</dbReference>
<accession>A0A1M6BCM6</accession>
<gene>
    <name evidence="4" type="ORF">SAMN04488508_101747</name>
</gene>
<dbReference type="InterPro" id="IPR023198">
    <property type="entry name" value="PGP-like_dom2"/>
</dbReference>
<dbReference type="EMBL" id="FQYP01000001">
    <property type="protein sequence ID" value="SHI46465.1"/>
    <property type="molecule type" value="Genomic_DNA"/>
</dbReference>
<dbReference type="SFLD" id="SFLDG01129">
    <property type="entry name" value="C1.5:_HAD__Beta-PGM__Phosphata"/>
    <property type="match status" value="1"/>
</dbReference>
<dbReference type="Gene3D" id="3.40.50.1000">
    <property type="entry name" value="HAD superfamily/HAD-like"/>
    <property type="match status" value="1"/>
</dbReference>
<dbReference type="GO" id="GO:0046872">
    <property type="term" value="F:metal ion binding"/>
    <property type="evidence" value="ECO:0007669"/>
    <property type="project" value="UniProtKB-KW"/>
</dbReference>
<dbReference type="Proteomes" id="UP000184432">
    <property type="component" value="Unassembled WGS sequence"/>
</dbReference>
<dbReference type="InterPro" id="IPR023214">
    <property type="entry name" value="HAD_sf"/>
</dbReference>
<evidence type="ECO:0000313" key="4">
    <source>
        <dbReference type="EMBL" id="SHI46465.1"/>
    </source>
</evidence>
<evidence type="ECO:0000256" key="2">
    <source>
        <dbReference type="ARBA" id="ARBA00022801"/>
    </source>
</evidence>
<dbReference type="SUPFAM" id="SSF56784">
    <property type="entry name" value="HAD-like"/>
    <property type="match status" value="1"/>
</dbReference>
<keyword evidence="5" id="KW-1185">Reference proteome</keyword>
<proteinExistence type="predicted"/>
<keyword evidence="2 4" id="KW-0378">Hydrolase</keyword>
<evidence type="ECO:0000256" key="1">
    <source>
        <dbReference type="ARBA" id="ARBA00022723"/>
    </source>
</evidence>
<dbReference type="Pfam" id="PF00702">
    <property type="entry name" value="Hydrolase"/>
    <property type="match status" value="1"/>
</dbReference>
<dbReference type="AlphaFoldDB" id="A0A1M6BCM6"/>
<reference evidence="5" key="1">
    <citation type="submission" date="2016-11" db="EMBL/GenBank/DDBJ databases">
        <authorList>
            <person name="Varghese N."/>
            <person name="Submissions S."/>
        </authorList>
    </citation>
    <scope>NUCLEOTIDE SEQUENCE [LARGE SCALE GENOMIC DNA]</scope>
    <source>
        <strain evidence="5">DSM 22623</strain>
    </source>
</reference>
<sequence length="230" mass="26755">MSLHNIKVIAFDADDTLWVNETFFRRAEEEFCDLLEAYLPRKEAHKLLFEVEMQNLPLYGYGIKPFTLSLIEAAIKITDGNLHTDLLEALINIGKQMLQEPVKLIDGIDRTLEELSKKYKLVMATKGDLLDQERKLIKSGLEKYFHHIEIVSDKTEKQYRKLVKHLDIKEEEFLMVGNSLKSDILPVLNIGAHAFHIPFHTTWVHEMVDEEVKHPNFRSFVKATELLEIL</sequence>
<dbReference type="Gene3D" id="1.10.150.240">
    <property type="entry name" value="Putative phosphatase, domain 2"/>
    <property type="match status" value="1"/>
</dbReference>
<dbReference type="InterPro" id="IPR036412">
    <property type="entry name" value="HAD-like_sf"/>
</dbReference>
<dbReference type="OrthoDB" id="6101375at2"/>
<protein>
    <submittedName>
        <fullName evidence="4">Putative hydrolase of the HAD superfamily</fullName>
    </submittedName>
</protein>
<dbReference type="InterPro" id="IPR051400">
    <property type="entry name" value="HAD-like_hydrolase"/>
</dbReference>
<dbReference type="RefSeq" id="WP_073314004.1">
    <property type="nucleotide sequence ID" value="NZ_FQYP01000001.1"/>
</dbReference>
<dbReference type="SFLD" id="SFLDS00003">
    <property type="entry name" value="Haloacid_Dehalogenase"/>
    <property type="match status" value="1"/>
</dbReference>
<dbReference type="PANTHER" id="PTHR46470">
    <property type="entry name" value="N-ACYLNEURAMINATE-9-PHOSPHATASE"/>
    <property type="match status" value="1"/>
</dbReference>